<dbReference type="EMBL" id="PDUG01000006">
    <property type="protein sequence ID" value="PIC16992.1"/>
    <property type="molecule type" value="Genomic_DNA"/>
</dbReference>
<comment type="caution">
    <text evidence="1">The sequence shown here is derived from an EMBL/GenBank/DDBJ whole genome shotgun (WGS) entry which is preliminary data.</text>
</comment>
<protein>
    <submittedName>
        <fullName evidence="1">Uncharacterized protein</fullName>
    </submittedName>
</protein>
<proteinExistence type="predicted"/>
<evidence type="ECO:0000313" key="2">
    <source>
        <dbReference type="Proteomes" id="UP000230233"/>
    </source>
</evidence>
<name>A0A2G5SPV5_9PELO</name>
<evidence type="ECO:0000313" key="1">
    <source>
        <dbReference type="EMBL" id="PIC16992.1"/>
    </source>
</evidence>
<accession>A0A2G5SPV5</accession>
<dbReference type="Proteomes" id="UP000230233">
    <property type="component" value="Chromosome X"/>
</dbReference>
<organism evidence="1 2">
    <name type="scientific">Caenorhabditis nigoni</name>
    <dbReference type="NCBI Taxonomy" id="1611254"/>
    <lineage>
        <taxon>Eukaryota</taxon>
        <taxon>Metazoa</taxon>
        <taxon>Ecdysozoa</taxon>
        <taxon>Nematoda</taxon>
        <taxon>Chromadorea</taxon>
        <taxon>Rhabditida</taxon>
        <taxon>Rhabditina</taxon>
        <taxon>Rhabditomorpha</taxon>
        <taxon>Rhabditoidea</taxon>
        <taxon>Rhabditidae</taxon>
        <taxon>Peloderinae</taxon>
        <taxon>Caenorhabditis</taxon>
    </lineage>
</organism>
<keyword evidence="2" id="KW-1185">Reference proteome</keyword>
<dbReference type="AlphaFoldDB" id="A0A2G5SPV5"/>
<reference evidence="2" key="1">
    <citation type="submission" date="2017-10" db="EMBL/GenBank/DDBJ databases">
        <title>Rapid genome shrinkage in a self-fertile nematode reveals novel sperm competition proteins.</title>
        <authorList>
            <person name="Yin D."/>
            <person name="Schwarz E.M."/>
            <person name="Thomas C.G."/>
            <person name="Felde R.L."/>
            <person name="Korf I.F."/>
            <person name="Cutter A.D."/>
            <person name="Schartner C.M."/>
            <person name="Ralston E.J."/>
            <person name="Meyer B.J."/>
            <person name="Haag E.S."/>
        </authorList>
    </citation>
    <scope>NUCLEOTIDE SEQUENCE [LARGE SCALE GENOMIC DNA]</scope>
    <source>
        <strain evidence="2">JU1422</strain>
    </source>
</reference>
<gene>
    <name evidence="1" type="primary">Cnig_chr_X.g23395</name>
    <name evidence="1" type="ORF">B9Z55_023395</name>
</gene>
<sequence length="239" mass="27824">MVDLLQPECDRIKFLSVFVISEDSICDIFNHVAARKATIEYLDAVLEPRLGSSPRLLIFLEFTLLYHISTSEKRTLNCSSKQMFGESYEAVIGIQPKRLSDLEAHDRMTTLKRTSFEDQLQKWIGTNNNINVVNFNDSTDEPEHLIDSDTLDANSCESLTEPDDNFEQTRIVREKCVTSKKWKKNEAIYHSTKRVSGMTNYYEEQNQYIHESDIKRQAFEQSFCCVFRDFNICEFSIKL</sequence>